<dbReference type="Pfam" id="PF00574">
    <property type="entry name" value="CLP_protease"/>
    <property type="match status" value="1"/>
</dbReference>
<dbReference type="GO" id="GO:0006515">
    <property type="term" value="P:protein quality control for misfolded or incompletely synthesized proteins"/>
    <property type="evidence" value="ECO:0007669"/>
    <property type="project" value="TreeGrafter"/>
</dbReference>
<sequence length="221" mass="24032">MIVPYQFAAPAQENEPAHLYILGDIVEGAWTWPGEGSPVTLLDKLGECGAKELICHIDSYGGSTSAGIAMYNMLKNCGASVTTIAEGFCCSAASLVFMAGSKRLMRGASLLMIHNAWANAAGNAAELRKTADDLDKISKTAANIYREHTSLEDGKLEELLDAESWIDPEEAVQWGFATAVEQEKTQEDAAYSSAFQCIKDALRKKPEPPKTAFQKMFQKFL</sequence>
<evidence type="ECO:0000256" key="3">
    <source>
        <dbReference type="ARBA" id="ARBA00022801"/>
    </source>
</evidence>
<evidence type="ECO:0000313" key="4">
    <source>
        <dbReference type="EMBL" id="DAF91110.1"/>
    </source>
</evidence>
<evidence type="ECO:0000256" key="2">
    <source>
        <dbReference type="ARBA" id="ARBA00022490"/>
    </source>
</evidence>
<reference evidence="4" key="1">
    <citation type="journal article" date="2021" name="Proc. Natl. Acad. Sci. U.S.A.">
        <title>A Catalog of Tens of Thousands of Viruses from Human Metagenomes Reveals Hidden Associations with Chronic Diseases.</title>
        <authorList>
            <person name="Tisza M.J."/>
            <person name="Buck C.B."/>
        </authorList>
    </citation>
    <scope>NUCLEOTIDE SEQUENCE</scope>
    <source>
        <strain evidence="4">CtKNZ79</strain>
    </source>
</reference>
<dbReference type="GO" id="GO:0004176">
    <property type="term" value="F:ATP-dependent peptidase activity"/>
    <property type="evidence" value="ECO:0007669"/>
    <property type="project" value="InterPro"/>
</dbReference>
<dbReference type="InterPro" id="IPR029045">
    <property type="entry name" value="ClpP/crotonase-like_dom_sf"/>
</dbReference>
<dbReference type="PANTHER" id="PTHR10381:SF70">
    <property type="entry name" value="ATP-DEPENDENT CLP PROTEASE PROTEOLYTIC SUBUNIT"/>
    <property type="match status" value="1"/>
</dbReference>
<comment type="similarity">
    <text evidence="1">Belongs to the peptidase S14 family.</text>
</comment>
<dbReference type="Gene3D" id="3.90.226.10">
    <property type="entry name" value="2-enoyl-CoA Hydratase, Chain A, domain 1"/>
    <property type="match status" value="1"/>
</dbReference>
<dbReference type="PANTHER" id="PTHR10381">
    <property type="entry name" value="ATP-DEPENDENT CLP PROTEASE PROTEOLYTIC SUBUNIT"/>
    <property type="match status" value="1"/>
</dbReference>
<dbReference type="EMBL" id="BK016045">
    <property type="protein sequence ID" value="DAF91110.1"/>
    <property type="molecule type" value="Genomic_DNA"/>
</dbReference>
<dbReference type="NCBIfam" id="NF045542">
    <property type="entry name" value="Clp_rel_HeadMat"/>
    <property type="match status" value="1"/>
</dbReference>
<dbReference type="PRINTS" id="PR00127">
    <property type="entry name" value="CLPPROTEASEP"/>
</dbReference>
<keyword evidence="2" id="KW-0963">Cytoplasm</keyword>
<dbReference type="CDD" id="cd07016">
    <property type="entry name" value="S14_ClpP_1"/>
    <property type="match status" value="1"/>
</dbReference>
<dbReference type="SUPFAM" id="SSF52096">
    <property type="entry name" value="ClpP/crotonase"/>
    <property type="match status" value="1"/>
</dbReference>
<organism evidence="4">
    <name type="scientific">Siphoviridae sp. ctKNZ79</name>
    <dbReference type="NCBI Taxonomy" id="2825440"/>
    <lineage>
        <taxon>Viruses</taxon>
        <taxon>Duplodnaviria</taxon>
        <taxon>Heunggongvirae</taxon>
        <taxon>Uroviricota</taxon>
        <taxon>Caudoviricetes</taxon>
    </lineage>
</organism>
<dbReference type="GO" id="GO:0004252">
    <property type="term" value="F:serine-type endopeptidase activity"/>
    <property type="evidence" value="ECO:0007669"/>
    <property type="project" value="InterPro"/>
</dbReference>
<keyword evidence="3" id="KW-0378">Hydrolase</keyword>
<accession>A0A8S5U9Q7</accession>
<dbReference type="GO" id="GO:0009368">
    <property type="term" value="C:endopeptidase Clp complex"/>
    <property type="evidence" value="ECO:0007669"/>
    <property type="project" value="TreeGrafter"/>
</dbReference>
<dbReference type="InterPro" id="IPR023562">
    <property type="entry name" value="ClpP/TepA"/>
</dbReference>
<keyword evidence="4" id="KW-0645">Protease</keyword>
<protein>
    <submittedName>
        <fullName evidence="4">Putative ATP dependent Clp protease</fullName>
    </submittedName>
</protein>
<evidence type="ECO:0000256" key="1">
    <source>
        <dbReference type="ARBA" id="ARBA00007039"/>
    </source>
</evidence>
<name>A0A8S5U9Q7_9CAUD</name>
<dbReference type="InterPro" id="IPR001907">
    <property type="entry name" value="ClpP"/>
</dbReference>
<proteinExistence type="inferred from homology"/>
<dbReference type="GO" id="GO:0051117">
    <property type="term" value="F:ATPase binding"/>
    <property type="evidence" value="ECO:0007669"/>
    <property type="project" value="TreeGrafter"/>
</dbReference>